<protein>
    <submittedName>
        <fullName evidence="1">Uncharacterized protein</fullName>
    </submittedName>
</protein>
<dbReference type="AlphaFoldDB" id="A0A2U9TI32"/>
<name>A0A2U9TI32_9GAMM</name>
<evidence type="ECO:0000313" key="1">
    <source>
        <dbReference type="EMBL" id="AWV07760.1"/>
    </source>
</evidence>
<dbReference type="Proteomes" id="UP000249447">
    <property type="component" value="Chromosome"/>
</dbReference>
<dbReference type="KEGG" id="lmb:C9I47_2077"/>
<proteinExistence type="predicted"/>
<gene>
    <name evidence="1" type="ORF">C9I47_2077</name>
</gene>
<dbReference type="RefSeq" id="WP_145985504.1">
    <property type="nucleotide sequence ID" value="NZ_CP029843.1"/>
</dbReference>
<accession>A0A2U9TI32</accession>
<dbReference type="OrthoDB" id="9182697at2"/>
<reference evidence="1 2" key="1">
    <citation type="submission" date="2018-05" db="EMBL/GenBank/DDBJ databases">
        <title>The complete genome of Lysobacter maris HZ9B, a marine bacterium antagonistic against terrestrial plant pathogens.</title>
        <authorList>
            <person name="Zhang X.-Q."/>
        </authorList>
    </citation>
    <scope>NUCLEOTIDE SEQUENCE [LARGE SCALE GENOMIC DNA]</scope>
    <source>
        <strain evidence="1 2">HZ9B</strain>
    </source>
</reference>
<dbReference type="EMBL" id="CP029843">
    <property type="protein sequence ID" value="AWV07760.1"/>
    <property type="molecule type" value="Genomic_DNA"/>
</dbReference>
<keyword evidence="2" id="KW-1185">Reference proteome</keyword>
<evidence type="ECO:0000313" key="2">
    <source>
        <dbReference type="Proteomes" id="UP000249447"/>
    </source>
</evidence>
<organism evidence="1 2">
    <name type="scientific">Marilutibacter maris</name>
    <dbReference type="NCBI Taxonomy" id="1605891"/>
    <lineage>
        <taxon>Bacteria</taxon>
        <taxon>Pseudomonadati</taxon>
        <taxon>Pseudomonadota</taxon>
        <taxon>Gammaproteobacteria</taxon>
        <taxon>Lysobacterales</taxon>
        <taxon>Lysobacteraceae</taxon>
        <taxon>Marilutibacter</taxon>
    </lineage>
</organism>
<sequence length="123" mass="13333">MEPEVQADLPQIKLELLDGMRTYMHDVSSDGGDPGYAETDILRCETILNVFLAKVASAHANDSDAVMAAVKEAVLAFNALNESCDHGLIETDQRELICELIIQAAAASGVGSGEDITEPWREW</sequence>